<evidence type="ECO:0000313" key="7">
    <source>
        <dbReference type="Proteomes" id="UP000321429"/>
    </source>
</evidence>
<dbReference type="PROSITE" id="PS00818">
    <property type="entry name" value="DPS_1"/>
    <property type="match status" value="1"/>
</dbReference>
<reference evidence="5 6" key="1">
    <citation type="journal article" date="2015" name="Genome Announc.">
        <title>Expanding the biotechnology potential of lactobacilli through comparative genomics of 213 strains and associated genera.</title>
        <authorList>
            <person name="Sun Z."/>
            <person name="Harris H.M."/>
            <person name="McCann A."/>
            <person name="Guo C."/>
            <person name="Argimon S."/>
            <person name="Zhang W."/>
            <person name="Yang X."/>
            <person name="Jeffery I.B."/>
            <person name="Cooney J.C."/>
            <person name="Kagawa T.F."/>
            <person name="Liu W."/>
            <person name="Song Y."/>
            <person name="Salvetti E."/>
            <person name="Wrobel A."/>
            <person name="Rasinkangas P."/>
            <person name="Parkhill J."/>
            <person name="Rea M.C."/>
            <person name="O'Sullivan O."/>
            <person name="Ritari J."/>
            <person name="Douillard F.P."/>
            <person name="Paul Ross R."/>
            <person name="Yang R."/>
            <person name="Briner A.E."/>
            <person name="Felis G.E."/>
            <person name="de Vos W.M."/>
            <person name="Barrangou R."/>
            <person name="Klaenhammer T.R."/>
            <person name="Caufield P.W."/>
            <person name="Cui Y."/>
            <person name="Zhang H."/>
            <person name="O'Toole P.W."/>
        </authorList>
    </citation>
    <scope>NUCLEOTIDE SEQUENCE [LARGE SCALE GENOMIC DNA]</scope>
    <source>
        <strain evidence="5 6">DSM 22696</strain>
    </source>
</reference>
<dbReference type="PIRSF" id="PIRSF005900">
    <property type="entry name" value="Dps"/>
    <property type="match status" value="1"/>
</dbReference>
<evidence type="ECO:0000313" key="6">
    <source>
        <dbReference type="Proteomes" id="UP000051139"/>
    </source>
</evidence>
<evidence type="ECO:0000256" key="2">
    <source>
        <dbReference type="RuleBase" id="RU003875"/>
    </source>
</evidence>
<dbReference type="InterPro" id="IPR008331">
    <property type="entry name" value="Ferritin_DPS_dom"/>
</dbReference>
<dbReference type="EMBL" id="BJUD01000056">
    <property type="protein sequence ID" value="GEK29443.1"/>
    <property type="molecule type" value="Genomic_DNA"/>
</dbReference>
<dbReference type="GO" id="GO:0016722">
    <property type="term" value="F:oxidoreductase activity, acting on metal ions"/>
    <property type="evidence" value="ECO:0007669"/>
    <property type="project" value="InterPro"/>
</dbReference>
<name>A0A0R2L639_9LACO</name>
<proteinExistence type="inferred from homology"/>
<keyword evidence="6" id="KW-1185">Reference proteome</keyword>
<evidence type="ECO:0000313" key="4">
    <source>
        <dbReference type="EMBL" id="GEK29443.1"/>
    </source>
</evidence>
<dbReference type="SUPFAM" id="SSF47240">
    <property type="entry name" value="Ferritin-like"/>
    <property type="match status" value="1"/>
</dbReference>
<dbReference type="PANTHER" id="PTHR42932">
    <property type="entry name" value="GENERAL STRESS PROTEIN 20U"/>
    <property type="match status" value="1"/>
</dbReference>
<dbReference type="STRING" id="348151.IV55_GL000173"/>
<dbReference type="EMBL" id="JQCB01000001">
    <property type="protein sequence ID" value="KRN97246.1"/>
    <property type="molecule type" value="Genomic_DNA"/>
</dbReference>
<dbReference type="PATRIC" id="fig|348151.3.peg.176"/>
<dbReference type="GO" id="GO:0008199">
    <property type="term" value="F:ferric iron binding"/>
    <property type="evidence" value="ECO:0007669"/>
    <property type="project" value="InterPro"/>
</dbReference>
<protein>
    <submittedName>
        <fullName evidence="4">DNA starvation/stationary phase protection protein</fullName>
    </submittedName>
    <submittedName>
        <fullName evidence="5">Ferritin-like protein</fullName>
    </submittedName>
</protein>
<dbReference type="Proteomes" id="UP000051139">
    <property type="component" value="Unassembled WGS sequence"/>
</dbReference>
<reference evidence="4 7" key="2">
    <citation type="submission" date="2019-07" db="EMBL/GenBank/DDBJ databases">
        <title>Whole genome shotgun sequence of Lactobacillus siliginis NBRC 101315.</title>
        <authorList>
            <person name="Hosoyama A."/>
            <person name="Uohara A."/>
            <person name="Ohji S."/>
            <person name="Ichikawa N."/>
        </authorList>
    </citation>
    <scope>NUCLEOTIDE SEQUENCE [LARGE SCALE GENOMIC DNA]</scope>
    <source>
        <strain evidence="4 7">NBRC 101315</strain>
    </source>
</reference>
<evidence type="ECO:0000259" key="3">
    <source>
        <dbReference type="Pfam" id="PF00210"/>
    </source>
</evidence>
<accession>A0A0R2L639</accession>
<dbReference type="InterPro" id="IPR002177">
    <property type="entry name" value="DPS_DNA-bd"/>
</dbReference>
<evidence type="ECO:0000256" key="1">
    <source>
        <dbReference type="ARBA" id="ARBA00009497"/>
    </source>
</evidence>
<dbReference type="InterPro" id="IPR023188">
    <property type="entry name" value="DPS_DNA-bd_CS"/>
</dbReference>
<evidence type="ECO:0000313" key="5">
    <source>
        <dbReference type="EMBL" id="KRN97246.1"/>
    </source>
</evidence>
<comment type="similarity">
    <text evidence="1 2">Belongs to the Dps family.</text>
</comment>
<sequence length="161" mass="18969">MTESFRTYDFPKTKHQLNQLVADISQLMVNVRQTHWYMRGPEFFRLHPLMDDYLDQLDDELDAIGERLIELGGSPFATTHQFVENTGLPDEETDWNKFTLPEYVQRLANQFKYLRDQIELGMEVSDAEKDWPTQDMLNEFKTNADKNIWMLNAFLGKGAQE</sequence>
<feature type="domain" description="Ferritin/DPS" evidence="3">
    <location>
        <begin position="16"/>
        <end position="158"/>
    </location>
</feature>
<dbReference type="InterPro" id="IPR009078">
    <property type="entry name" value="Ferritin-like_SF"/>
</dbReference>
<comment type="caution">
    <text evidence="5">The sequence shown here is derived from an EMBL/GenBank/DDBJ whole genome shotgun (WGS) entry which is preliminary data.</text>
</comment>
<dbReference type="CDD" id="cd01043">
    <property type="entry name" value="DPS"/>
    <property type="match status" value="1"/>
</dbReference>
<dbReference type="PROSITE" id="PS00819">
    <property type="entry name" value="DPS_2"/>
    <property type="match status" value="1"/>
</dbReference>
<organism evidence="5 6">
    <name type="scientific">Furfurilactobacillus siliginis</name>
    <dbReference type="NCBI Taxonomy" id="348151"/>
    <lineage>
        <taxon>Bacteria</taxon>
        <taxon>Bacillati</taxon>
        <taxon>Bacillota</taxon>
        <taxon>Bacilli</taxon>
        <taxon>Lactobacillales</taxon>
        <taxon>Lactobacillaceae</taxon>
        <taxon>Furfurilactobacillus</taxon>
    </lineage>
</organism>
<dbReference type="Gene3D" id="1.20.1260.10">
    <property type="match status" value="1"/>
</dbReference>
<dbReference type="OrthoDB" id="9797023at2"/>
<dbReference type="InterPro" id="IPR012347">
    <property type="entry name" value="Ferritin-like"/>
</dbReference>
<dbReference type="PANTHER" id="PTHR42932:SF1">
    <property type="entry name" value="GENERAL STRESS PROTEIN 20U"/>
    <property type="match status" value="1"/>
</dbReference>
<dbReference type="RefSeq" id="WP_057808507.1">
    <property type="nucleotide sequence ID" value="NZ_BJUD01000056.1"/>
</dbReference>
<dbReference type="Pfam" id="PF00210">
    <property type="entry name" value="Ferritin"/>
    <property type="match status" value="1"/>
</dbReference>
<gene>
    <name evidence="4" type="primary">dps</name>
    <name evidence="5" type="ORF">IV55_GL000173</name>
    <name evidence="4" type="ORF">LSI01_17540</name>
</gene>
<dbReference type="AlphaFoldDB" id="A0A0R2L639"/>
<dbReference type="PRINTS" id="PR01346">
    <property type="entry name" value="HELNAPAPROT"/>
</dbReference>
<dbReference type="Proteomes" id="UP000321429">
    <property type="component" value="Unassembled WGS sequence"/>
</dbReference>